<feature type="transmembrane region" description="Helical" evidence="18">
    <location>
        <begin position="194"/>
        <end position="215"/>
    </location>
</feature>
<evidence type="ECO:0000259" key="19">
    <source>
        <dbReference type="PROSITE" id="PS50011"/>
    </source>
</evidence>
<dbReference type="PANTHER" id="PTHR45651">
    <property type="entry name" value="CYCLIC NUCLEOTIDE-GATED ION CHANNEL 15-RELATED-RELATED"/>
    <property type="match status" value="1"/>
</dbReference>
<dbReference type="STRING" id="3760.A0A251PJU5"/>
<dbReference type="GO" id="GO:0005216">
    <property type="term" value="F:monoatomic ion channel activity"/>
    <property type="evidence" value="ECO:0007669"/>
    <property type="project" value="InterPro"/>
</dbReference>
<organism evidence="21 22">
    <name type="scientific">Prunus persica</name>
    <name type="common">Peach</name>
    <name type="synonym">Amygdalus persica</name>
    <dbReference type="NCBI Taxonomy" id="3760"/>
    <lineage>
        <taxon>Eukaryota</taxon>
        <taxon>Viridiplantae</taxon>
        <taxon>Streptophyta</taxon>
        <taxon>Embryophyta</taxon>
        <taxon>Tracheophyta</taxon>
        <taxon>Spermatophyta</taxon>
        <taxon>Magnoliopsida</taxon>
        <taxon>eudicotyledons</taxon>
        <taxon>Gunneridae</taxon>
        <taxon>Pentapetalae</taxon>
        <taxon>rosids</taxon>
        <taxon>fabids</taxon>
        <taxon>Rosales</taxon>
        <taxon>Rosaceae</taxon>
        <taxon>Amygdaloideae</taxon>
        <taxon>Amygdaleae</taxon>
        <taxon>Prunus</taxon>
    </lineage>
</organism>
<evidence type="ECO:0000259" key="20">
    <source>
        <dbReference type="PROSITE" id="PS50042"/>
    </source>
</evidence>
<protein>
    <recommendedName>
        <fullName evidence="23">Protein kinase domain-containing protein</fullName>
    </recommendedName>
</protein>
<dbReference type="SUPFAM" id="SSF56112">
    <property type="entry name" value="Protein kinase-like (PK-like)"/>
    <property type="match status" value="2"/>
</dbReference>
<keyword evidence="4" id="KW-0140">cGMP</keyword>
<dbReference type="InterPro" id="IPR017441">
    <property type="entry name" value="Protein_kinase_ATP_BS"/>
</dbReference>
<evidence type="ECO:0000256" key="3">
    <source>
        <dbReference type="ARBA" id="ARBA00022448"/>
    </source>
</evidence>
<evidence type="ECO:0000256" key="18">
    <source>
        <dbReference type="SAM" id="Phobius"/>
    </source>
</evidence>
<dbReference type="GO" id="GO:0005524">
    <property type="term" value="F:ATP binding"/>
    <property type="evidence" value="ECO:0007669"/>
    <property type="project" value="UniProtKB-UniRule"/>
</dbReference>
<evidence type="ECO:0000313" key="21">
    <source>
        <dbReference type="EMBL" id="ONI11861.1"/>
    </source>
</evidence>
<dbReference type="SMART" id="SM00220">
    <property type="entry name" value="S_TKc"/>
    <property type="match status" value="1"/>
</dbReference>
<sequence length="987" mass="111812">MRPFSSDLEGQARRSKVTEFSTKKWERTHLSASFWNKMIVISCAIAISLDPLFLYIPFIDGEKKCLGMDKKLRNVALILRSVTDITFLVDIGYTIYEGMKKAYTDINEGDEIIPFAKNLARELEWCSLVTDLLSVFPMPQLLVVKVFSKTRGWGYLERRKVLNSFLLSQYFARIGRIILSSKQLTWTTGIRMKAVFNLFLYILASHVLGALWYFFSIQREISCWYWACKKHPYHEGCMSTFYCDDHITSTTVIAFLNESCGTDVPDNTKPLFDYGIFLDSLEIGNTRHIHFPTKLCYCFWWGLRNLSNFGTNLATSNYAWENFFAILTSITGLLLFVYLIGNVQIFIQMETTKSEKLKRKNFFDQIRQKIELKGPAIEAWMAKNGIPDDMKKEIMENINKKLKEDKDADLENLFNVLPWYTKKSLKRFLCLNILSQVQLLKEMDDQVLKMMCDYLTPVTYPENKIIFRKGDPMDRMLLIIEGTLLRCSTNPDPSLTHGGETKKDSGSMATKEVVEKREVYGEELLTWASASPSGSGQFNLPTCPENVRCHTNVEGFALSAMDLTSVASKCKRRWRLRKYFKENGGEHLKEATNNYAVRNEIGSGRYGIVYRGTSVASKSKCRWRRLRKYFKENGDKAKQKYSEANGFLVLQETMGRLGKTARIFTENEVKEATENYDGSKKVGEGRYGIVYKGILKVGESKQRLAIKKSKVKVQIDQNEITSPVDDLKQITQQRFIKEMIALYQISHKNIVRFVGCCLDTAKPILVYELMRRGTLYEHIHEKEGKNPSPLPLARRLKIAAETAEALAFLHHDTGMQIIHCDVKTANILLDENWTAKLSGFGASRLGPEDLDSKSITLTEKSDVHSFGVVLAELLTGLEPQRNLAKVFVGLVEGGTLDKSLDEEIVEGHFDIVRKAADLAKRCLKPKAEERPSMKDVAAELNGLVRTMEQHPSGGGEADISPSPKDTGNLGGSSASSASVGDIITSAL</sequence>
<dbReference type="OrthoDB" id="1163336at2759"/>
<evidence type="ECO:0008006" key="23">
    <source>
        <dbReference type="Google" id="ProtNLM"/>
    </source>
</evidence>
<dbReference type="SUPFAM" id="SSF81324">
    <property type="entry name" value="Voltage-gated potassium channels"/>
    <property type="match status" value="1"/>
</dbReference>
<evidence type="ECO:0000256" key="12">
    <source>
        <dbReference type="ARBA" id="ARBA00023065"/>
    </source>
</evidence>
<comment type="subcellular location">
    <subcellularLocation>
        <location evidence="1">Membrane</location>
        <topology evidence="1">Multi-pass membrane protein</topology>
    </subcellularLocation>
</comment>
<feature type="transmembrane region" description="Helical" evidence="18">
    <location>
        <begin position="34"/>
        <end position="56"/>
    </location>
</feature>
<evidence type="ECO:0000256" key="7">
    <source>
        <dbReference type="ARBA" id="ARBA00022741"/>
    </source>
</evidence>
<dbReference type="EMBL" id="CM007654">
    <property type="protein sequence ID" value="ONI11861.1"/>
    <property type="molecule type" value="Genomic_DNA"/>
</dbReference>
<feature type="binding site" evidence="16">
    <location>
        <position position="708"/>
    </location>
    <ligand>
        <name>ATP</name>
        <dbReference type="ChEBI" id="CHEBI:30616"/>
    </ligand>
</feature>
<dbReference type="Gene3D" id="3.30.200.20">
    <property type="entry name" value="Phosphorylase Kinase, domain 1"/>
    <property type="match status" value="2"/>
</dbReference>
<evidence type="ECO:0000256" key="16">
    <source>
        <dbReference type="PROSITE-ProRule" id="PRU10141"/>
    </source>
</evidence>
<dbReference type="InterPro" id="IPR000719">
    <property type="entry name" value="Prot_kinase_dom"/>
</dbReference>
<evidence type="ECO:0000256" key="5">
    <source>
        <dbReference type="ARBA" id="ARBA00022679"/>
    </source>
</evidence>
<dbReference type="InterPro" id="IPR014710">
    <property type="entry name" value="RmlC-like_jellyroll"/>
</dbReference>
<feature type="domain" description="Protein kinase" evidence="19">
    <location>
        <begin position="676"/>
        <end position="944"/>
    </location>
</feature>
<feature type="domain" description="Cyclic nucleotide-binding" evidence="20">
    <location>
        <begin position="439"/>
        <end position="484"/>
    </location>
</feature>
<keyword evidence="8" id="KW-0418">Kinase</keyword>
<dbReference type="PANTHER" id="PTHR45651:SF68">
    <property type="entry name" value="ION TRANSPORT DOMAIN-CONTAINING PROTEIN"/>
    <property type="match status" value="1"/>
</dbReference>
<evidence type="ECO:0000256" key="14">
    <source>
        <dbReference type="ARBA" id="ARBA00023286"/>
    </source>
</evidence>
<keyword evidence="12" id="KW-0406">Ion transport</keyword>
<evidence type="ECO:0000256" key="11">
    <source>
        <dbReference type="ARBA" id="ARBA00022992"/>
    </source>
</evidence>
<dbReference type="Gene3D" id="2.60.120.10">
    <property type="entry name" value="Jelly Rolls"/>
    <property type="match status" value="1"/>
</dbReference>
<accession>A0A251PJU5</accession>
<keyword evidence="7 16" id="KW-0547">Nucleotide-binding</keyword>
<dbReference type="Proteomes" id="UP000006882">
    <property type="component" value="Chromosome G4"/>
</dbReference>
<evidence type="ECO:0000256" key="17">
    <source>
        <dbReference type="SAM" id="MobiDB-lite"/>
    </source>
</evidence>
<evidence type="ECO:0000256" key="2">
    <source>
        <dbReference type="ARBA" id="ARBA00010486"/>
    </source>
</evidence>
<evidence type="ECO:0000256" key="1">
    <source>
        <dbReference type="ARBA" id="ARBA00004141"/>
    </source>
</evidence>
<evidence type="ECO:0000256" key="4">
    <source>
        <dbReference type="ARBA" id="ARBA00022535"/>
    </source>
</evidence>
<dbReference type="Pfam" id="PF00069">
    <property type="entry name" value="Pkinase"/>
    <property type="match status" value="1"/>
</dbReference>
<dbReference type="InterPro" id="IPR005821">
    <property type="entry name" value="Ion_trans_dom"/>
</dbReference>
<dbReference type="AlphaFoldDB" id="A0A251PJU5"/>
<keyword evidence="11" id="KW-0142">cGMP-binding</keyword>
<keyword evidence="15" id="KW-0407">Ion channel</keyword>
<evidence type="ECO:0000256" key="10">
    <source>
        <dbReference type="ARBA" id="ARBA00022989"/>
    </source>
</evidence>
<evidence type="ECO:0000256" key="9">
    <source>
        <dbReference type="ARBA" id="ARBA00022840"/>
    </source>
</evidence>
<dbReference type="GO" id="GO:0030553">
    <property type="term" value="F:cGMP binding"/>
    <property type="evidence" value="ECO:0007669"/>
    <property type="project" value="UniProtKB-KW"/>
</dbReference>
<dbReference type="PROSITE" id="PS50011">
    <property type="entry name" value="PROTEIN_KINASE_DOM"/>
    <property type="match status" value="1"/>
</dbReference>
<evidence type="ECO:0000256" key="6">
    <source>
        <dbReference type="ARBA" id="ARBA00022692"/>
    </source>
</evidence>
<feature type="region of interest" description="Disordered" evidence="17">
    <location>
        <begin position="946"/>
        <end position="987"/>
    </location>
</feature>
<dbReference type="CDD" id="cd00038">
    <property type="entry name" value="CAP_ED"/>
    <property type="match status" value="1"/>
</dbReference>
<dbReference type="Pfam" id="PF00520">
    <property type="entry name" value="Ion_trans"/>
    <property type="match status" value="1"/>
</dbReference>
<comment type="similarity">
    <text evidence="2">Belongs to the cyclic nucleotide-gated cation channel (TC 1.A.1.5) family.</text>
</comment>
<feature type="region of interest" description="Disordered" evidence="17">
    <location>
        <begin position="490"/>
        <end position="510"/>
    </location>
</feature>
<proteinExistence type="inferred from homology"/>
<keyword evidence="9 16" id="KW-0067">ATP-binding</keyword>
<feature type="transmembrane region" description="Helical" evidence="18">
    <location>
        <begin position="77"/>
        <end position="96"/>
    </location>
</feature>
<evidence type="ECO:0000256" key="13">
    <source>
        <dbReference type="ARBA" id="ARBA00023136"/>
    </source>
</evidence>
<dbReference type="Gene3D" id="1.10.510.10">
    <property type="entry name" value="Transferase(Phosphotransferase) domain 1"/>
    <property type="match status" value="1"/>
</dbReference>
<feature type="transmembrane region" description="Helical" evidence="18">
    <location>
        <begin position="323"/>
        <end position="347"/>
    </location>
</feature>
<dbReference type="PROSITE" id="PS00107">
    <property type="entry name" value="PROTEIN_KINASE_ATP"/>
    <property type="match status" value="1"/>
</dbReference>
<keyword evidence="5" id="KW-0808">Transferase</keyword>
<reference evidence="21 22" key="1">
    <citation type="journal article" date="2013" name="Nat. Genet.">
        <title>The high-quality draft genome of peach (Prunus persica) identifies unique patterns of genetic diversity, domestication and genome evolution.</title>
        <authorList>
            <consortium name="International Peach Genome Initiative"/>
            <person name="Verde I."/>
            <person name="Abbott A.G."/>
            <person name="Scalabrin S."/>
            <person name="Jung S."/>
            <person name="Shu S."/>
            <person name="Marroni F."/>
            <person name="Zhebentyayeva T."/>
            <person name="Dettori M.T."/>
            <person name="Grimwood J."/>
            <person name="Cattonaro F."/>
            <person name="Zuccolo A."/>
            <person name="Rossini L."/>
            <person name="Jenkins J."/>
            <person name="Vendramin E."/>
            <person name="Meisel L.A."/>
            <person name="Decroocq V."/>
            <person name="Sosinski B."/>
            <person name="Prochnik S."/>
            <person name="Mitros T."/>
            <person name="Policriti A."/>
            <person name="Cipriani G."/>
            <person name="Dondini L."/>
            <person name="Ficklin S."/>
            <person name="Goodstein D.M."/>
            <person name="Xuan P."/>
            <person name="Del Fabbro C."/>
            <person name="Aramini V."/>
            <person name="Copetti D."/>
            <person name="Gonzalez S."/>
            <person name="Horner D.S."/>
            <person name="Falchi R."/>
            <person name="Lucas S."/>
            <person name="Mica E."/>
            <person name="Maldonado J."/>
            <person name="Lazzari B."/>
            <person name="Bielenberg D."/>
            <person name="Pirona R."/>
            <person name="Miculan M."/>
            <person name="Barakat A."/>
            <person name="Testolin R."/>
            <person name="Stella A."/>
            <person name="Tartarini S."/>
            <person name="Tonutti P."/>
            <person name="Arus P."/>
            <person name="Orellana A."/>
            <person name="Wells C."/>
            <person name="Main D."/>
            <person name="Vizzotto G."/>
            <person name="Silva H."/>
            <person name="Salamini F."/>
            <person name="Schmutz J."/>
            <person name="Morgante M."/>
            <person name="Rokhsar D.S."/>
        </authorList>
    </citation>
    <scope>NUCLEOTIDE SEQUENCE [LARGE SCALE GENOMIC DNA]</scope>
    <source>
        <strain evidence="22">cv. Nemared</strain>
    </source>
</reference>
<dbReference type="InterPro" id="IPR018490">
    <property type="entry name" value="cNMP-bd_dom_sf"/>
</dbReference>
<name>A0A251PJU5_PRUPE</name>
<dbReference type="Gramene" id="ONI11861">
    <property type="protein sequence ID" value="ONI11861"/>
    <property type="gene ID" value="PRUPE_4G130500"/>
</dbReference>
<evidence type="ECO:0000256" key="15">
    <source>
        <dbReference type="ARBA" id="ARBA00023303"/>
    </source>
</evidence>
<keyword evidence="13 18" id="KW-0472">Membrane</keyword>
<dbReference type="PROSITE" id="PS50042">
    <property type="entry name" value="CNMP_BINDING_3"/>
    <property type="match status" value="1"/>
</dbReference>
<dbReference type="GO" id="GO:0004672">
    <property type="term" value="F:protein kinase activity"/>
    <property type="evidence" value="ECO:0007669"/>
    <property type="project" value="InterPro"/>
</dbReference>
<dbReference type="InterPro" id="IPR011009">
    <property type="entry name" value="Kinase-like_dom_sf"/>
</dbReference>
<keyword evidence="10 18" id="KW-1133">Transmembrane helix</keyword>
<keyword evidence="14" id="KW-1071">Ligand-gated ion channel</keyword>
<dbReference type="PROSITE" id="PS00108">
    <property type="entry name" value="PROTEIN_KINASE_ST"/>
    <property type="match status" value="1"/>
</dbReference>
<evidence type="ECO:0000313" key="22">
    <source>
        <dbReference type="Proteomes" id="UP000006882"/>
    </source>
</evidence>
<dbReference type="InterPro" id="IPR000595">
    <property type="entry name" value="cNMP-bd_dom"/>
</dbReference>
<keyword evidence="6 18" id="KW-0812">Transmembrane</keyword>
<dbReference type="Gene3D" id="1.10.287.70">
    <property type="match status" value="1"/>
</dbReference>
<keyword evidence="3" id="KW-0813">Transport</keyword>
<dbReference type="InterPro" id="IPR008271">
    <property type="entry name" value="Ser/Thr_kinase_AS"/>
</dbReference>
<gene>
    <name evidence="21" type="ORF">PRUPE_4G130500</name>
</gene>
<dbReference type="SUPFAM" id="SSF51206">
    <property type="entry name" value="cAMP-binding domain-like"/>
    <property type="match status" value="1"/>
</dbReference>
<dbReference type="GO" id="GO:0016020">
    <property type="term" value="C:membrane"/>
    <property type="evidence" value="ECO:0007669"/>
    <property type="project" value="UniProtKB-SubCell"/>
</dbReference>
<evidence type="ECO:0000256" key="8">
    <source>
        <dbReference type="ARBA" id="ARBA00022777"/>
    </source>
</evidence>
<keyword evidence="22" id="KW-1185">Reference proteome</keyword>